<reference evidence="1 2" key="2">
    <citation type="submission" date="2009-03" db="EMBL/GenBank/DDBJ databases">
        <title>Draft genome sequence of Coprococcus comes (ATCC 27758).</title>
        <authorList>
            <person name="Sudarsanam P."/>
            <person name="Ley R."/>
            <person name="Guruge J."/>
            <person name="Turnbaugh P.J."/>
            <person name="Mahowald M."/>
            <person name="Liep D."/>
            <person name="Gordon J."/>
        </authorList>
    </citation>
    <scope>NUCLEOTIDE SEQUENCE [LARGE SCALE GENOMIC DNA]</scope>
    <source>
        <strain evidence="1 2">ATCC 27758</strain>
    </source>
</reference>
<dbReference type="EMBL" id="ABVR01000037">
    <property type="protein sequence ID" value="EEG90814.1"/>
    <property type="molecule type" value="Genomic_DNA"/>
</dbReference>
<gene>
    <name evidence="1" type="ORF">COPCOM_01042</name>
</gene>
<name>C0B7C2_9FIRM</name>
<proteinExistence type="predicted"/>
<evidence type="ECO:0000313" key="2">
    <source>
        <dbReference type="Proteomes" id="UP000003793"/>
    </source>
</evidence>
<sequence length="52" mass="6239">MPLYRLPVLSVFSFLPFFTLSSFFILFSKEIRHIIQIQLFSDLEMVICFFCI</sequence>
<dbReference type="Proteomes" id="UP000003793">
    <property type="component" value="Unassembled WGS sequence"/>
</dbReference>
<evidence type="ECO:0000313" key="1">
    <source>
        <dbReference type="EMBL" id="EEG90814.1"/>
    </source>
</evidence>
<comment type="caution">
    <text evidence="1">The sequence shown here is derived from an EMBL/GenBank/DDBJ whole genome shotgun (WGS) entry which is preliminary data.</text>
</comment>
<dbReference type="AlphaFoldDB" id="C0B7C2"/>
<dbReference type="HOGENOM" id="CLU_3078779_0_0_9"/>
<organism evidence="1 2">
    <name type="scientific">Coprococcus comes ATCC 27758</name>
    <dbReference type="NCBI Taxonomy" id="470146"/>
    <lineage>
        <taxon>Bacteria</taxon>
        <taxon>Bacillati</taxon>
        <taxon>Bacillota</taxon>
        <taxon>Clostridia</taxon>
        <taxon>Lachnospirales</taxon>
        <taxon>Lachnospiraceae</taxon>
        <taxon>Coprococcus</taxon>
    </lineage>
</organism>
<protein>
    <submittedName>
        <fullName evidence="1">Uncharacterized protein</fullName>
    </submittedName>
</protein>
<reference evidence="1 2" key="1">
    <citation type="submission" date="2009-02" db="EMBL/GenBank/DDBJ databases">
        <authorList>
            <person name="Fulton L."/>
            <person name="Clifton S."/>
            <person name="Fulton B."/>
            <person name="Xu J."/>
            <person name="Minx P."/>
            <person name="Pepin K.H."/>
            <person name="Johnson M."/>
            <person name="Bhonagiri V."/>
            <person name="Nash W.E."/>
            <person name="Mardis E.R."/>
            <person name="Wilson R.K."/>
        </authorList>
    </citation>
    <scope>NUCLEOTIDE SEQUENCE [LARGE SCALE GENOMIC DNA]</scope>
    <source>
        <strain evidence="1 2">ATCC 27758</strain>
    </source>
</reference>
<accession>C0B7C2</accession>